<accession>A0AAD8YXH1</accession>
<evidence type="ECO:0000259" key="15">
    <source>
        <dbReference type="PROSITE" id="PS50262"/>
    </source>
</evidence>
<comment type="subcellular location">
    <subcellularLocation>
        <location evidence="1">Membrane</location>
        <topology evidence="1">Multi-pass membrane protein</topology>
    </subcellularLocation>
    <subcellularLocation>
        <location evidence="2">Secreted</location>
    </subcellularLocation>
</comment>
<comment type="caution">
    <text evidence="16">The sequence shown here is derived from an EMBL/GenBank/DDBJ whole genome shotgun (WGS) entry which is preliminary data.</text>
</comment>
<comment type="similarity">
    <text evidence="3">Belongs to the parathyroid hormone family.</text>
</comment>
<dbReference type="SMART" id="SM00087">
    <property type="entry name" value="PTH"/>
    <property type="match status" value="1"/>
</dbReference>
<dbReference type="PANTHER" id="PTHR45695">
    <property type="entry name" value="LEUCOKININ RECEPTOR-RELATED"/>
    <property type="match status" value="1"/>
</dbReference>
<keyword evidence="10 14" id="KW-0472">Membrane</keyword>
<evidence type="ECO:0000256" key="13">
    <source>
        <dbReference type="SAM" id="MobiDB-lite"/>
    </source>
</evidence>
<dbReference type="SUPFAM" id="SSF81321">
    <property type="entry name" value="Family A G protein-coupled receptor-like"/>
    <property type="match status" value="1"/>
</dbReference>
<organism evidence="16 17">
    <name type="scientific">Electrophorus voltai</name>
    <dbReference type="NCBI Taxonomy" id="2609070"/>
    <lineage>
        <taxon>Eukaryota</taxon>
        <taxon>Metazoa</taxon>
        <taxon>Chordata</taxon>
        <taxon>Craniata</taxon>
        <taxon>Vertebrata</taxon>
        <taxon>Euteleostomi</taxon>
        <taxon>Actinopterygii</taxon>
        <taxon>Neopterygii</taxon>
        <taxon>Teleostei</taxon>
        <taxon>Ostariophysi</taxon>
        <taxon>Gymnotiformes</taxon>
        <taxon>Gymnotoidei</taxon>
        <taxon>Gymnotidae</taxon>
        <taxon>Electrophorus</taxon>
    </lineage>
</organism>
<dbReference type="EMBL" id="JAROKS010000022">
    <property type="protein sequence ID" value="KAK1788571.1"/>
    <property type="molecule type" value="Genomic_DNA"/>
</dbReference>
<keyword evidence="9" id="KW-0297">G-protein coupled receptor</keyword>
<sequence>MIMANQHYIVVVVKQQKRAVAIDVAILSDGNIRNKEHEKLEKYQGLKEKLEKMWKVKATVVPVVFRALGAVTPKLGEWLHQIPGTKSEISDMRGNRGLWISMMLRQWAFAVLLLSIPLPVQGRPIHALSNRLRRSVSHAQLMHDRGRYLQDRKRHLWLQQLFEQVHTADSWDAPSNRHVSPQTVTWGVPRPKPASNAKDLPLDFQLEQTDTGDSLPQETNKEQPLQAATKRKKRVCLRKWRDSTKRRTWPCSAQAPLRGHNHYGVIFACTCGVILGVGFGANLLVFSLFAKHNTLRKNRLDVLLLSMALADFLTLLLIPFTLHPAISFSWPLGNTSCKVYQFLLAFSLAASTYSLCAVSIARVMIVTNPYQPPTTDLVVLMLVVAWALSFFISMPLRIFATKESIGPGMTNVTFCLPTTQEHHYEVMLSQFVLYYFIPMLVIAVSYVRLACFLHRSPVMSTASARNTRRASLMVFMAAGTFSACWLPGYVLELCVYLGLYRHGKAWDMFYFTCTVLQFLHPCVNPVLYVLLSKRYRAKHRAWLLRCTQNRVHPQVTSVTESF</sequence>
<keyword evidence="8 14" id="KW-1133">Transmembrane helix</keyword>
<evidence type="ECO:0000256" key="9">
    <source>
        <dbReference type="ARBA" id="ARBA00023040"/>
    </source>
</evidence>
<feature type="transmembrane region" description="Helical" evidence="14">
    <location>
        <begin position="342"/>
        <end position="365"/>
    </location>
</feature>
<feature type="transmembrane region" description="Helical" evidence="14">
    <location>
        <begin position="470"/>
        <end position="488"/>
    </location>
</feature>
<evidence type="ECO:0000256" key="1">
    <source>
        <dbReference type="ARBA" id="ARBA00004141"/>
    </source>
</evidence>
<feature type="transmembrane region" description="Helical" evidence="14">
    <location>
        <begin position="508"/>
        <end position="531"/>
    </location>
</feature>
<dbReference type="InterPro" id="IPR017452">
    <property type="entry name" value="GPCR_Rhodpsn_7TM"/>
</dbReference>
<evidence type="ECO:0000256" key="5">
    <source>
        <dbReference type="ARBA" id="ARBA00022685"/>
    </source>
</evidence>
<evidence type="ECO:0000256" key="11">
    <source>
        <dbReference type="ARBA" id="ARBA00023170"/>
    </source>
</evidence>
<proteinExistence type="inferred from homology"/>
<evidence type="ECO:0000256" key="3">
    <source>
        <dbReference type="ARBA" id="ARBA00006307"/>
    </source>
</evidence>
<dbReference type="GO" id="GO:0005179">
    <property type="term" value="F:hormone activity"/>
    <property type="evidence" value="ECO:0007669"/>
    <property type="project" value="UniProtKB-KW"/>
</dbReference>
<feature type="transmembrane region" description="Helical" evidence="14">
    <location>
        <begin position="431"/>
        <end position="449"/>
    </location>
</feature>
<dbReference type="Gene3D" id="1.20.1070.10">
    <property type="entry name" value="Rhodopsin 7-helix transmembrane proteins"/>
    <property type="match status" value="1"/>
</dbReference>
<feature type="compositionally biased region" description="Polar residues" evidence="13">
    <location>
        <begin position="206"/>
        <end position="218"/>
    </location>
</feature>
<name>A0AAD8YXH1_9TELE</name>
<evidence type="ECO:0000313" key="16">
    <source>
        <dbReference type="EMBL" id="KAK1788571.1"/>
    </source>
</evidence>
<feature type="transmembrane region" description="Helical" evidence="14">
    <location>
        <begin position="377"/>
        <end position="400"/>
    </location>
</feature>
<dbReference type="InterPro" id="IPR000276">
    <property type="entry name" value="GPCR_Rhodpsn"/>
</dbReference>
<evidence type="ECO:0000256" key="4">
    <source>
        <dbReference type="ARBA" id="ARBA00022525"/>
    </source>
</evidence>
<dbReference type="InterPro" id="IPR001415">
    <property type="entry name" value="PTH/PTH-rel"/>
</dbReference>
<protein>
    <recommendedName>
        <fullName evidence="15">G-protein coupled receptors family 1 profile domain-containing protein</fullName>
    </recommendedName>
</protein>
<evidence type="ECO:0000256" key="12">
    <source>
        <dbReference type="ARBA" id="ARBA00023224"/>
    </source>
</evidence>
<keyword evidence="7" id="KW-0372">Hormone</keyword>
<reference evidence="16" key="1">
    <citation type="submission" date="2023-03" db="EMBL/GenBank/DDBJ databases">
        <title>Electrophorus voltai genome.</title>
        <authorList>
            <person name="Bian C."/>
        </authorList>
    </citation>
    <scope>NUCLEOTIDE SEQUENCE</scope>
    <source>
        <strain evidence="16">CB-2022</strain>
        <tissue evidence="16">Muscle</tissue>
    </source>
</reference>
<keyword evidence="4" id="KW-0964">Secreted</keyword>
<dbReference type="PROSITE" id="PS50262">
    <property type="entry name" value="G_PROTEIN_RECEP_F1_2"/>
    <property type="match status" value="1"/>
</dbReference>
<evidence type="ECO:0000313" key="17">
    <source>
        <dbReference type="Proteomes" id="UP001239994"/>
    </source>
</evidence>
<evidence type="ECO:0000256" key="7">
    <source>
        <dbReference type="ARBA" id="ARBA00022702"/>
    </source>
</evidence>
<dbReference type="PANTHER" id="PTHR45695:SF7">
    <property type="entry name" value="GASTRIN-RELEASING PEPTIDE RECEPTOR"/>
    <property type="match status" value="1"/>
</dbReference>
<evidence type="ECO:0000256" key="6">
    <source>
        <dbReference type="ARBA" id="ARBA00022692"/>
    </source>
</evidence>
<dbReference type="GO" id="GO:0005576">
    <property type="term" value="C:extracellular region"/>
    <property type="evidence" value="ECO:0007669"/>
    <property type="project" value="UniProtKB-SubCell"/>
</dbReference>
<dbReference type="Pfam" id="PF01279">
    <property type="entry name" value="Parathyroid"/>
    <property type="match status" value="1"/>
</dbReference>
<gene>
    <name evidence="16" type="ORF">P4O66_002648</name>
</gene>
<keyword evidence="17" id="KW-1185">Reference proteome</keyword>
<dbReference type="Proteomes" id="UP001239994">
    <property type="component" value="Unassembled WGS sequence"/>
</dbReference>
<dbReference type="AlphaFoldDB" id="A0AAD8YXH1"/>
<feature type="transmembrane region" description="Helical" evidence="14">
    <location>
        <begin position="263"/>
        <end position="290"/>
    </location>
</feature>
<keyword evidence="6 14" id="KW-0812">Transmembrane</keyword>
<dbReference type="Pfam" id="PF00001">
    <property type="entry name" value="7tm_1"/>
    <property type="match status" value="1"/>
</dbReference>
<dbReference type="PRINTS" id="PR00237">
    <property type="entry name" value="GPCRRHODOPSN"/>
</dbReference>
<dbReference type="GO" id="GO:0005886">
    <property type="term" value="C:plasma membrane"/>
    <property type="evidence" value="ECO:0007669"/>
    <property type="project" value="TreeGrafter"/>
</dbReference>
<feature type="transmembrane region" description="Helical" evidence="14">
    <location>
        <begin position="302"/>
        <end position="322"/>
    </location>
</feature>
<dbReference type="CDD" id="cd00637">
    <property type="entry name" value="7tm_classA_rhodopsin-like"/>
    <property type="match status" value="1"/>
</dbReference>
<dbReference type="GO" id="GO:0008188">
    <property type="term" value="F:neuropeptide receptor activity"/>
    <property type="evidence" value="ECO:0007669"/>
    <property type="project" value="TreeGrafter"/>
</dbReference>
<evidence type="ECO:0000256" key="14">
    <source>
        <dbReference type="SAM" id="Phobius"/>
    </source>
</evidence>
<keyword evidence="11" id="KW-0675">Receptor</keyword>
<feature type="region of interest" description="Disordered" evidence="13">
    <location>
        <begin position="172"/>
        <end position="230"/>
    </location>
</feature>
<keyword evidence="12" id="KW-0807">Transducer</keyword>
<evidence type="ECO:0000256" key="8">
    <source>
        <dbReference type="ARBA" id="ARBA00022989"/>
    </source>
</evidence>
<feature type="domain" description="G-protein coupled receptors family 1 profile" evidence="15">
    <location>
        <begin position="281"/>
        <end position="528"/>
    </location>
</feature>
<keyword evidence="5" id="KW-0165">Cleavage on pair of basic residues</keyword>
<evidence type="ECO:0000256" key="2">
    <source>
        <dbReference type="ARBA" id="ARBA00004613"/>
    </source>
</evidence>
<evidence type="ECO:0000256" key="10">
    <source>
        <dbReference type="ARBA" id="ARBA00023136"/>
    </source>
</evidence>